<keyword evidence="2" id="KW-1185">Reference proteome</keyword>
<gene>
    <name evidence="1" type="ORF">BT96DRAFT_1002457</name>
</gene>
<dbReference type="OrthoDB" id="3045408at2759"/>
<dbReference type="AlphaFoldDB" id="A0A6A4GXQ1"/>
<proteinExistence type="predicted"/>
<sequence length="129" mass="14078">MPSSATALAAVAAVQKASFMGRSQIAKDANRVEEAHLFIMFNTVANLGLICWQPDVLGTIESIYNPLHEHLAISTFKTVATAFEYTFMNADLSFLSNYSFLVKLYQSFVFGLMAEKARKEGKATGGIAC</sequence>
<organism evidence="1 2">
    <name type="scientific">Gymnopus androsaceus JB14</name>
    <dbReference type="NCBI Taxonomy" id="1447944"/>
    <lineage>
        <taxon>Eukaryota</taxon>
        <taxon>Fungi</taxon>
        <taxon>Dikarya</taxon>
        <taxon>Basidiomycota</taxon>
        <taxon>Agaricomycotina</taxon>
        <taxon>Agaricomycetes</taxon>
        <taxon>Agaricomycetidae</taxon>
        <taxon>Agaricales</taxon>
        <taxon>Marasmiineae</taxon>
        <taxon>Omphalotaceae</taxon>
        <taxon>Gymnopus</taxon>
    </lineage>
</organism>
<accession>A0A6A4GXQ1</accession>
<evidence type="ECO:0000313" key="2">
    <source>
        <dbReference type="Proteomes" id="UP000799118"/>
    </source>
</evidence>
<name>A0A6A4GXQ1_9AGAR</name>
<reference evidence="1" key="1">
    <citation type="journal article" date="2019" name="Environ. Microbiol.">
        <title>Fungal ecological strategies reflected in gene transcription - a case study of two litter decomposers.</title>
        <authorList>
            <person name="Barbi F."/>
            <person name="Kohler A."/>
            <person name="Barry K."/>
            <person name="Baskaran P."/>
            <person name="Daum C."/>
            <person name="Fauchery L."/>
            <person name="Ihrmark K."/>
            <person name="Kuo A."/>
            <person name="LaButti K."/>
            <person name="Lipzen A."/>
            <person name="Morin E."/>
            <person name="Grigoriev I.V."/>
            <person name="Henrissat B."/>
            <person name="Lindahl B."/>
            <person name="Martin F."/>
        </authorList>
    </citation>
    <scope>NUCLEOTIDE SEQUENCE</scope>
    <source>
        <strain evidence="1">JB14</strain>
    </source>
</reference>
<protein>
    <submittedName>
        <fullName evidence="1">Uncharacterized protein</fullName>
    </submittedName>
</protein>
<dbReference type="EMBL" id="ML769665">
    <property type="protein sequence ID" value="KAE9390223.1"/>
    <property type="molecule type" value="Genomic_DNA"/>
</dbReference>
<dbReference type="Proteomes" id="UP000799118">
    <property type="component" value="Unassembled WGS sequence"/>
</dbReference>
<evidence type="ECO:0000313" key="1">
    <source>
        <dbReference type="EMBL" id="KAE9390223.1"/>
    </source>
</evidence>